<gene>
    <name evidence="2" type="ORF">SCARUB_02686</name>
</gene>
<dbReference type="Proteomes" id="UP000094056">
    <property type="component" value="Unassembled WGS sequence"/>
</dbReference>
<dbReference type="InterPro" id="IPR004155">
    <property type="entry name" value="PBS_lyase_HEAT"/>
</dbReference>
<dbReference type="Gene3D" id="1.25.10.10">
    <property type="entry name" value="Leucine-rich Repeat Variant"/>
    <property type="match status" value="3"/>
</dbReference>
<organism evidence="2 3">
    <name type="scientific">Candidatus Scalindua rubra</name>
    <dbReference type="NCBI Taxonomy" id="1872076"/>
    <lineage>
        <taxon>Bacteria</taxon>
        <taxon>Pseudomonadati</taxon>
        <taxon>Planctomycetota</taxon>
        <taxon>Candidatus Brocadiia</taxon>
        <taxon>Candidatus Brocadiales</taxon>
        <taxon>Candidatus Scalinduaceae</taxon>
        <taxon>Candidatus Scalindua</taxon>
    </lineage>
</organism>
<dbReference type="Pfam" id="PF13646">
    <property type="entry name" value="HEAT_2"/>
    <property type="match status" value="1"/>
</dbReference>
<dbReference type="PANTHER" id="PTHR12697:SF5">
    <property type="entry name" value="DEOXYHYPUSINE HYDROXYLASE"/>
    <property type="match status" value="1"/>
</dbReference>
<reference evidence="2 3" key="1">
    <citation type="submission" date="2016-07" db="EMBL/GenBank/DDBJ databases">
        <title>Draft genome of Scalindua rubra, obtained from a brine-seawater interface in the Red Sea, sheds light on salt adaptation in anammox bacteria.</title>
        <authorList>
            <person name="Speth D.R."/>
            <person name="Lagkouvardos I."/>
            <person name="Wang Y."/>
            <person name="Qian P.-Y."/>
            <person name="Dutilh B.E."/>
            <person name="Jetten M.S."/>
        </authorList>
    </citation>
    <scope>NUCLEOTIDE SEQUENCE [LARGE SCALE GENOMIC DNA]</scope>
    <source>
        <strain evidence="2">BSI-1</strain>
    </source>
</reference>
<evidence type="ECO:0000313" key="3">
    <source>
        <dbReference type="Proteomes" id="UP000094056"/>
    </source>
</evidence>
<dbReference type="SUPFAM" id="SSF48371">
    <property type="entry name" value="ARM repeat"/>
    <property type="match status" value="1"/>
</dbReference>
<proteinExistence type="predicted"/>
<dbReference type="InterPro" id="IPR016024">
    <property type="entry name" value="ARM-type_fold"/>
</dbReference>
<comment type="caution">
    <text evidence="2">The sequence shown here is derived from an EMBL/GenBank/DDBJ whole genome shotgun (WGS) entry which is preliminary data.</text>
</comment>
<accession>A0A1E3X9A8</accession>
<dbReference type="EMBL" id="MAYW01000073">
    <property type="protein sequence ID" value="ODS32207.1"/>
    <property type="molecule type" value="Genomic_DNA"/>
</dbReference>
<dbReference type="GO" id="GO:0016491">
    <property type="term" value="F:oxidoreductase activity"/>
    <property type="evidence" value="ECO:0007669"/>
    <property type="project" value="TreeGrafter"/>
</dbReference>
<feature type="signal peptide" evidence="1">
    <location>
        <begin position="1"/>
        <end position="20"/>
    </location>
</feature>
<protein>
    <submittedName>
        <fullName evidence="2">Heat repeat-containing PBS lyase</fullName>
    </submittedName>
</protein>
<evidence type="ECO:0000256" key="1">
    <source>
        <dbReference type="SAM" id="SignalP"/>
    </source>
</evidence>
<dbReference type="SMART" id="SM00567">
    <property type="entry name" value="EZ_HEAT"/>
    <property type="match status" value="7"/>
</dbReference>
<name>A0A1E3X9A8_9BACT</name>
<keyword evidence="1" id="KW-0732">Signal</keyword>
<dbReference type="Pfam" id="PF03130">
    <property type="entry name" value="HEAT_PBS"/>
    <property type="match status" value="1"/>
</dbReference>
<dbReference type="PROSITE" id="PS51257">
    <property type="entry name" value="PROKAR_LIPOPROTEIN"/>
    <property type="match status" value="1"/>
</dbReference>
<keyword evidence="2" id="KW-0456">Lyase</keyword>
<dbReference type="PANTHER" id="PTHR12697">
    <property type="entry name" value="PBS LYASE HEAT-LIKE PROTEIN"/>
    <property type="match status" value="1"/>
</dbReference>
<sequence length="319" mass="35511">MKMIKTVSALSVVIAVISIAATGCYQPNIPKENIPPDVPIEIEEKIKGLYSWNPLKRRNSVVQLGQMNARAIPAIPFLISVLDDRIWLGWLGLTRTNEEAVKALVKIGKPAVEPLISSLKGKNWRIRVRAALALGEIKDSRAAEPLLAILKDKDHVIRASAVMALAKINDPSTMEPLIAALKDEDAFVRIAAARALGYLKDPRASEALLAALRDEDVDVQRRVVKSLVKLKDPHTVEPLIAALKDKNKRIRRRAAVALGGIKDYRAVEPLIDALKDEKLLVRVKSAYALYEITGKDLGRSPEKWQEWWTKNKQNILKSR</sequence>
<dbReference type="PATRIC" id="fig|1872076.5.peg.3178"/>
<feature type="chain" id="PRO_5009140111" evidence="1">
    <location>
        <begin position="21"/>
        <end position="319"/>
    </location>
</feature>
<dbReference type="InterPro" id="IPR011989">
    <property type="entry name" value="ARM-like"/>
</dbReference>
<dbReference type="GO" id="GO:0016829">
    <property type="term" value="F:lyase activity"/>
    <property type="evidence" value="ECO:0007669"/>
    <property type="project" value="UniProtKB-KW"/>
</dbReference>
<evidence type="ECO:0000313" key="2">
    <source>
        <dbReference type="EMBL" id="ODS32207.1"/>
    </source>
</evidence>
<dbReference type="AlphaFoldDB" id="A0A1E3X9A8"/>